<feature type="compositionally biased region" description="Polar residues" evidence="1">
    <location>
        <begin position="1"/>
        <end position="12"/>
    </location>
</feature>
<accession>A0ABN3W0J6</accession>
<sequence length="42" mass="4304">MIQVAAQGSGSVLSGYAEPMRIHPPRKGLRPGTAAGAPQTPF</sequence>
<name>A0ABN3W0J6_9ACTN</name>
<evidence type="ECO:0000256" key="1">
    <source>
        <dbReference type="SAM" id="MobiDB-lite"/>
    </source>
</evidence>
<feature type="region of interest" description="Disordered" evidence="1">
    <location>
        <begin position="1"/>
        <end position="42"/>
    </location>
</feature>
<protein>
    <submittedName>
        <fullName evidence="2">Uncharacterized protein</fullName>
    </submittedName>
</protein>
<organism evidence="2 3">
    <name type="scientific">Streptosporangium fragile</name>
    <dbReference type="NCBI Taxonomy" id="46186"/>
    <lineage>
        <taxon>Bacteria</taxon>
        <taxon>Bacillati</taxon>
        <taxon>Actinomycetota</taxon>
        <taxon>Actinomycetes</taxon>
        <taxon>Streptosporangiales</taxon>
        <taxon>Streptosporangiaceae</taxon>
        <taxon>Streptosporangium</taxon>
    </lineage>
</organism>
<evidence type="ECO:0000313" key="2">
    <source>
        <dbReference type="EMBL" id="GAA2879804.1"/>
    </source>
</evidence>
<proteinExistence type="predicted"/>
<reference evidence="2 3" key="1">
    <citation type="journal article" date="2019" name="Int. J. Syst. Evol. Microbiol.">
        <title>The Global Catalogue of Microorganisms (GCM) 10K type strain sequencing project: providing services to taxonomists for standard genome sequencing and annotation.</title>
        <authorList>
            <consortium name="The Broad Institute Genomics Platform"/>
            <consortium name="The Broad Institute Genome Sequencing Center for Infectious Disease"/>
            <person name="Wu L."/>
            <person name="Ma J."/>
        </authorList>
    </citation>
    <scope>NUCLEOTIDE SEQUENCE [LARGE SCALE GENOMIC DNA]</scope>
    <source>
        <strain evidence="2 3">JCM 6242</strain>
    </source>
</reference>
<evidence type="ECO:0000313" key="3">
    <source>
        <dbReference type="Proteomes" id="UP001500831"/>
    </source>
</evidence>
<dbReference type="RefSeq" id="WP_344974135.1">
    <property type="nucleotide sequence ID" value="NZ_BAAAVI010000029.1"/>
</dbReference>
<comment type="caution">
    <text evidence="2">The sequence shown here is derived from an EMBL/GenBank/DDBJ whole genome shotgun (WGS) entry which is preliminary data.</text>
</comment>
<keyword evidence="3" id="KW-1185">Reference proteome</keyword>
<gene>
    <name evidence="2" type="ORF">GCM10010517_42260</name>
</gene>
<dbReference type="Proteomes" id="UP001500831">
    <property type="component" value="Unassembled WGS sequence"/>
</dbReference>
<dbReference type="EMBL" id="BAAAVI010000029">
    <property type="protein sequence ID" value="GAA2879804.1"/>
    <property type="molecule type" value="Genomic_DNA"/>
</dbReference>